<dbReference type="PANTHER" id="PTHR43736">
    <property type="entry name" value="ADP-RIBOSE PYROPHOSPHATASE"/>
    <property type="match status" value="1"/>
</dbReference>
<reference evidence="1 2" key="1">
    <citation type="submission" date="2017-01" db="EMBL/GenBank/DDBJ databases">
        <authorList>
            <person name="Mah S.A."/>
            <person name="Swanson W.J."/>
            <person name="Moy G.W."/>
            <person name="Vacquier V.D."/>
        </authorList>
    </citation>
    <scope>NUCLEOTIDE SEQUENCE [LARGE SCALE GENOMIC DNA]</scope>
    <source>
        <strain evidence="1 2">RU36E</strain>
    </source>
</reference>
<protein>
    <submittedName>
        <fullName evidence="1">ADP-ribose pyrophosphatase YjhB, NUDIX family</fullName>
    </submittedName>
</protein>
<dbReference type="SUPFAM" id="SSF55811">
    <property type="entry name" value="Nudix"/>
    <property type="match status" value="1"/>
</dbReference>
<dbReference type="InterPro" id="IPR036390">
    <property type="entry name" value="WH_DNA-bd_sf"/>
</dbReference>
<dbReference type="AlphaFoldDB" id="A0A1N6WNL8"/>
<evidence type="ECO:0000313" key="1">
    <source>
        <dbReference type="EMBL" id="SIQ91719.1"/>
    </source>
</evidence>
<dbReference type="InterPro" id="IPR015797">
    <property type="entry name" value="NUDIX_hydrolase-like_dom_sf"/>
</dbReference>
<evidence type="ECO:0000313" key="2">
    <source>
        <dbReference type="Proteomes" id="UP000185841"/>
    </source>
</evidence>
<sequence>MSTAEVLAGVDIVALRLGGEEALELLLIRRAQAPFAEQWALPGVLVNGRCADASLDAAAARALQDKARIAPAHLEQVATVGNAVRDPRGWSLSTFYLALLAPDVELQGADLRFVALSEVLEGRLALPFDHAQLVFLAAERLAGKALYTALPLYLLAPRFTVTEALTAFQACLGQPVQHTTLRGRLEKMKQQGWVVDSGEKNQPRMGRPQVLLEHHPQADGTFIFDRSVLA</sequence>
<dbReference type="GO" id="GO:0003824">
    <property type="term" value="F:catalytic activity"/>
    <property type="evidence" value="ECO:0007669"/>
    <property type="project" value="UniProtKB-ARBA"/>
</dbReference>
<dbReference type="InterPro" id="IPR036388">
    <property type="entry name" value="WH-like_DNA-bd_sf"/>
</dbReference>
<dbReference type="RefSeq" id="WP_076428836.1">
    <property type="nucleotide sequence ID" value="NZ_FTMP01000010.1"/>
</dbReference>
<accession>A0A1N6WNL8</accession>
<dbReference type="SUPFAM" id="SSF46785">
    <property type="entry name" value="Winged helix' DNA-binding domain"/>
    <property type="match status" value="1"/>
</dbReference>
<name>A0A1N6WNL8_AQUAC</name>
<dbReference type="PANTHER" id="PTHR43736:SF4">
    <property type="entry name" value="SLR1690 PROTEIN"/>
    <property type="match status" value="1"/>
</dbReference>
<dbReference type="CDD" id="cd18873">
    <property type="entry name" value="NUDIX_NadM_like"/>
    <property type="match status" value="1"/>
</dbReference>
<organism evidence="1 2">
    <name type="scientific">Aquipseudomonas alcaligenes</name>
    <name type="common">Pseudomonas alcaligenes</name>
    <dbReference type="NCBI Taxonomy" id="43263"/>
    <lineage>
        <taxon>Bacteria</taxon>
        <taxon>Pseudomonadati</taxon>
        <taxon>Pseudomonadota</taxon>
        <taxon>Gammaproteobacteria</taxon>
        <taxon>Pseudomonadales</taxon>
        <taxon>Pseudomonadaceae</taxon>
        <taxon>Aquipseudomonas</taxon>
    </lineage>
</organism>
<dbReference type="Proteomes" id="UP000185841">
    <property type="component" value="Unassembled WGS sequence"/>
</dbReference>
<dbReference type="EMBL" id="FTMP01000010">
    <property type="protein sequence ID" value="SIQ91719.1"/>
    <property type="molecule type" value="Genomic_DNA"/>
</dbReference>
<proteinExistence type="predicted"/>
<dbReference type="Gene3D" id="3.90.79.10">
    <property type="entry name" value="Nucleoside Triphosphate Pyrophosphohydrolase"/>
    <property type="match status" value="1"/>
</dbReference>
<gene>
    <name evidence="1" type="ORF">SAMN05878282_11096</name>
</gene>
<dbReference type="Gene3D" id="1.10.10.10">
    <property type="entry name" value="Winged helix-like DNA-binding domain superfamily/Winged helix DNA-binding domain"/>
    <property type="match status" value="1"/>
</dbReference>